<keyword evidence="3" id="KW-1185">Reference proteome</keyword>
<organism evidence="2 3">
    <name type="scientific">Neoroseomonas lacus</name>
    <dbReference type="NCBI Taxonomy" id="287609"/>
    <lineage>
        <taxon>Bacteria</taxon>
        <taxon>Pseudomonadati</taxon>
        <taxon>Pseudomonadota</taxon>
        <taxon>Alphaproteobacteria</taxon>
        <taxon>Acetobacterales</taxon>
        <taxon>Acetobacteraceae</taxon>
        <taxon>Neoroseomonas</taxon>
    </lineage>
</organism>
<dbReference type="Pfam" id="PF09945">
    <property type="entry name" value="DUF2177"/>
    <property type="match status" value="1"/>
</dbReference>
<dbReference type="InterPro" id="IPR018687">
    <property type="entry name" value="DUF2177_membr"/>
</dbReference>
<gene>
    <name evidence="2" type="ORF">GCM10011320_05180</name>
</gene>
<keyword evidence="1" id="KW-0812">Transmembrane</keyword>
<dbReference type="AlphaFoldDB" id="A0A917NHM2"/>
<accession>A0A917NHM2</accession>
<keyword evidence="1" id="KW-1133">Transmembrane helix</keyword>
<feature type="transmembrane region" description="Helical" evidence="1">
    <location>
        <begin position="72"/>
        <end position="89"/>
    </location>
</feature>
<reference evidence="2" key="2">
    <citation type="submission" date="2020-09" db="EMBL/GenBank/DDBJ databases">
        <authorList>
            <person name="Sun Q."/>
            <person name="Zhou Y."/>
        </authorList>
    </citation>
    <scope>NUCLEOTIDE SEQUENCE</scope>
    <source>
        <strain evidence="2">CGMCC 1.3617</strain>
    </source>
</reference>
<evidence type="ECO:0000313" key="2">
    <source>
        <dbReference type="EMBL" id="GGJ01317.1"/>
    </source>
</evidence>
<keyword evidence="1" id="KW-0472">Membrane</keyword>
<sequence length="130" mass="14251">MRWLRLYLVSGLVMLPIDAVWLTLTAEPIYRTHLGHLLREGFALGPAIAFYLLYLVGILVLAQLPAADWKGAMWRGAVFGLCAYGTYDLTNQATLRDWPTIVTVIDLVWGTVLTASVAALGYRLGTGRGG</sequence>
<dbReference type="EMBL" id="BMKW01000001">
    <property type="protein sequence ID" value="GGJ01317.1"/>
    <property type="molecule type" value="Genomic_DNA"/>
</dbReference>
<feature type="transmembrane region" description="Helical" evidence="1">
    <location>
        <begin position="101"/>
        <end position="122"/>
    </location>
</feature>
<reference evidence="2" key="1">
    <citation type="journal article" date="2014" name="Int. J. Syst. Evol. Microbiol.">
        <title>Complete genome sequence of Corynebacterium casei LMG S-19264T (=DSM 44701T), isolated from a smear-ripened cheese.</title>
        <authorList>
            <consortium name="US DOE Joint Genome Institute (JGI-PGF)"/>
            <person name="Walter F."/>
            <person name="Albersmeier A."/>
            <person name="Kalinowski J."/>
            <person name="Ruckert C."/>
        </authorList>
    </citation>
    <scope>NUCLEOTIDE SEQUENCE</scope>
    <source>
        <strain evidence="2">CGMCC 1.3617</strain>
    </source>
</reference>
<dbReference type="RefSeq" id="WP_188965335.1">
    <property type="nucleotide sequence ID" value="NZ_BMKW01000001.1"/>
</dbReference>
<evidence type="ECO:0000313" key="3">
    <source>
        <dbReference type="Proteomes" id="UP000661507"/>
    </source>
</evidence>
<proteinExistence type="predicted"/>
<name>A0A917NHM2_9PROT</name>
<protein>
    <submittedName>
        <fullName evidence="2">Membrane protein</fullName>
    </submittedName>
</protein>
<comment type="caution">
    <text evidence="2">The sequence shown here is derived from an EMBL/GenBank/DDBJ whole genome shotgun (WGS) entry which is preliminary data.</text>
</comment>
<evidence type="ECO:0000256" key="1">
    <source>
        <dbReference type="SAM" id="Phobius"/>
    </source>
</evidence>
<dbReference type="Proteomes" id="UP000661507">
    <property type="component" value="Unassembled WGS sequence"/>
</dbReference>
<feature type="transmembrane region" description="Helical" evidence="1">
    <location>
        <begin position="41"/>
        <end position="60"/>
    </location>
</feature>